<comment type="caution">
    <text evidence="1">The sequence shown here is derived from an EMBL/GenBank/DDBJ whole genome shotgun (WGS) entry which is preliminary data.</text>
</comment>
<dbReference type="EMBL" id="VSRR010000650">
    <property type="protein sequence ID" value="MPC18135.1"/>
    <property type="molecule type" value="Genomic_DNA"/>
</dbReference>
<keyword evidence="2" id="KW-1185">Reference proteome</keyword>
<evidence type="ECO:0000313" key="1">
    <source>
        <dbReference type="EMBL" id="MPC18135.1"/>
    </source>
</evidence>
<dbReference type="Proteomes" id="UP000324222">
    <property type="component" value="Unassembled WGS sequence"/>
</dbReference>
<proteinExistence type="predicted"/>
<evidence type="ECO:0000313" key="2">
    <source>
        <dbReference type="Proteomes" id="UP000324222"/>
    </source>
</evidence>
<gene>
    <name evidence="1" type="ORF">E2C01_011009</name>
</gene>
<organism evidence="1 2">
    <name type="scientific">Portunus trituberculatus</name>
    <name type="common">Swimming crab</name>
    <name type="synonym">Neptunus trituberculatus</name>
    <dbReference type="NCBI Taxonomy" id="210409"/>
    <lineage>
        <taxon>Eukaryota</taxon>
        <taxon>Metazoa</taxon>
        <taxon>Ecdysozoa</taxon>
        <taxon>Arthropoda</taxon>
        <taxon>Crustacea</taxon>
        <taxon>Multicrustacea</taxon>
        <taxon>Malacostraca</taxon>
        <taxon>Eumalacostraca</taxon>
        <taxon>Eucarida</taxon>
        <taxon>Decapoda</taxon>
        <taxon>Pleocyemata</taxon>
        <taxon>Brachyura</taxon>
        <taxon>Eubrachyura</taxon>
        <taxon>Portunoidea</taxon>
        <taxon>Portunidae</taxon>
        <taxon>Portuninae</taxon>
        <taxon>Portunus</taxon>
    </lineage>
</organism>
<protein>
    <submittedName>
        <fullName evidence="1">Uncharacterized protein</fullName>
    </submittedName>
</protein>
<sequence length="113" mass="12625">MEKTSEFRSFNDANSLTRQPYGTSSELIISDLRIGLRPGTHHTPGQQGCVTASNAPKVQYVVVMCSGYMRCSWFAFCKKVLMRLSLESLIGICGAAQVQCRKSPIRTYRSSWP</sequence>
<reference evidence="1 2" key="1">
    <citation type="submission" date="2019-05" db="EMBL/GenBank/DDBJ databases">
        <title>Another draft genome of Portunus trituberculatus and its Hox gene families provides insights of decapod evolution.</title>
        <authorList>
            <person name="Jeong J.-H."/>
            <person name="Song I."/>
            <person name="Kim S."/>
            <person name="Choi T."/>
            <person name="Kim D."/>
            <person name="Ryu S."/>
            <person name="Kim W."/>
        </authorList>
    </citation>
    <scope>NUCLEOTIDE SEQUENCE [LARGE SCALE GENOMIC DNA]</scope>
    <source>
        <tissue evidence="1">Muscle</tissue>
    </source>
</reference>
<dbReference type="AlphaFoldDB" id="A0A5B7DAD9"/>
<name>A0A5B7DAD9_PORTR</name>
<accession>A0A5B7DAD9</accession>